<dbReference type="PANTHER" id="PTHR11986:SF79">
    <property type="entry name" value="ACETYLORNITHINE AMINOTRANSFERASE, MITOCHONDRIAL"/>
    <property type="match status" value="1"/>
</dbReference>
<comment type="cofactor">
    <cofactor evidence="1">
        <name>pyridoxal 5'-phosphate</name>
        <dbReference type="ChEBI" id="CHEBI:597326"/>
    </cofactor>
</comment>
<evidence type="ECO:0000313" key="7">
    <source>
        <dbReference type="Proteomes" id="UP000000771"/>
    </source>
</evidence>
<dbReference type="InterPro" id="IPR005814">
    <property type="entry name" value="Aminotrans_3"/>
</dbReference>
<dbReference type="GO" id="GO:0008483">
    <property type="term" value="F:transaminase activity"/>
    <property type="evidence" value="ECO:0007669"/>
    <property type="project" value="UniProtKB-KW"/>
</dbReference>
<accession>C7M0S0</accession>
<dbReference type="InterPro" id="IPR015422">
    <property type="entry name" value="PyrdxlP-dep_Trfase_small"/>
</dbReference>
<protein>
    <submittedName>
        <fullName evidence="6">Aminotransferase class-III</fullName>
    </submittedName>
</protein>
<organism evidence="6 7">
    <name type="scientific">Acidimicrobium ferrooxidans (strain DSM 10331 / JCM 15462 / NBRC 103882 / ICP)</name>
    <dbReference type="NCBI Taxonomy" id="525909"/>
    <lineage>
        <taxon>Bacteria</taxon>
        <taxon>Bacillati</taxon>
        <taxon>Actinomycetota</taxon>
        <taxon>Acidimicrobiia</taxon>
        <taxon>Acidimicrobiales</taxon>
        <taxon>Acidimicrobiaceae</taxon>
        <taxon>Acidimicrobium</taxon>
    </lineage>
</organism>
<dbReference type="PANTHER" id="PTHR11986">
    <property type="entry name" value="AMINOTRANSFERASE CLASS III"/>
    <property type="match status" value="1"/>
</dbReference>
<dbReference type="Gene3D" id="3.90.1150.10">
    <property type="entry name" value="Aspartate Aminotransferase, domain 1"/>
    <property type="match status" value="1"/>
</dbReference>
<keyword evidence="7" id="KW-1185">Reference proteome</keyword>
<gene>
    <name evidence="6" type="ordered locus">Afer_1662</name>
</gene>
<dbReference type="FunFam" id="3.40.640.10:FF:000004">
    <property type="entry name" value="Acetylornithine aminotransferase"/>
    <property type="match status" value="1"/>
</dbReference>
<dbReference type="CDD" id="cd00610">
    <property type="entry name" value="OAT_like"/>
    <property type="match status" value="1"/>
</dbReference>
<dbReference type="Gene3D" id="3.40.640.10">
    <property type="entry name" value="Type I PLP-dependent aspartate aminotransferase-like (Major domain)"/>
    <property type="match status" value="1"/>
</dbReference>
<evidence type="ECO:0000256" key="4">
    <source>
        <dbReference type="ARBA" id="ARBA00022898"/>
    </source>
</evidence>
<sequence>MTRLGLIGVYGQPKRRFVRGEGSWLIDADGQRYVDLLAGIAVVSLGHANPRLVEALGAQAARLWHASNYFDTDARERALAALQTPLASLGDASVFFANSGTEAVEGAFKLVRRARAPRTRVVAMTGAFHGRTFGSLSLTGQPDKQAPFEPLVPDVVHVDPHDTAALEAQVADEATAAVVVEPIAGEAGVHPLPAAAIAAIERARRVSGALVVVDEVQTGLGRTGAWLGSEVVGLEPDVITLAKALGNGYPVGAVVARAPVAEALRPGDHGSTFGGNALAMAVVEAVANELVRLDAPALARARGDEAVALAGALPGVRLVEGSGLMLGLELAAPVAARVVDVALAEGVVVNATGPTRLRLLPPLIITADELAEGFARLGRALARVLEEV</sequence>
<name>C7M0S0_ACIFD</name>
<dbReference type="PROSITE" id="PS00600">
    <property type="entry name" value="AA_TRANSFER_CLASS_3"/>
    <property type="match status" value="1"/>
</dbReference>
<proteinExistence type="inferred from homology"/>
<evidence type="ECO:0000313" key="6">
    <source>
        <dbReference type="EMBL" id="ACU54578.1"/>
    </source>
</evidence>
<dbReference type="STRING" id="525909.Afer_1662"/>
<evidence type="ECO:0000256" key="2">
    <source>
        <dbReference type="ARBA" id="ARBA00022576"/>
    </source>
</evidence>
<dbReference type="RefSeq" id="WP_015799057.1">
    <property type="nucleotide sequence ID" value="NC_013124.1"/>
</dbReference>
<dbReference type="SUPFAM" id="SSF53383">
    <property type="entry name" value="PLP-dependent transferases"/>
    <property type="match status" value="1"/>
</dbReference>
<dbReference type="GO" id="GO:0030170">
    <property type="term" value="F:pyridoxal phosphate binding"/>
    <property type="evidence" value="ECO:0007669"/>
    <property type="project" value="InterPro"/>
</dbReference>
<evidence type="ECO:0000256" key="5">
    <source>
        <dbReference type="RuleBase" id="RU003560"/>
    </source>
</evidence>
<dbReference type="EMBL" id="CP001631">
    <property type="protein sequence ID" value="ACU54578.1"/>
    <property type="molecule type" value="Genomic_DNA"/>
</dbReference>
<dbReference type="Pfam" id="PF00202">
    <property type="entry name" value="Aminotran_3"/>
    <property type="match status" value="1"/>
</dbReference>
<dbReference type="OrthoDB" id="9801052at2"/>
<dbReference type="eggNOG" id="COG4992">
    <property type="taxonomic scope" value="Bacteria"/>
</dbReference>
<keyword evidence="2 6" id="KW-0032">Aminotransferase</keyword>
<evidence type="ECO:0000256" key="3">
    <source>
        <dbReference type="ARBA" id="ARBA00022679"/>
    </source>
</evidence>
<comment type="similarity">
    <text evidence="5">Belongs to the class-III pyridoxal-phosphate-dependent aminotransferase family.</text>
</comment>
<evidence type="ECO:0000256" key="1">
    <source>
        <dbReference type="ARBA" id="ARBA00001933"/>
    </source>
</evidence>
<dbReference type="InterPro" id="IPR015421">
    <property type="entry name" value="PyrdxlP-dep_Trfase_major"/>
</dbReference>
<dbReference type="Proteomes" id="UP000000771">
    <property type="component" value="Chromosome"/>
</dbReference>
<dbReference type="InterPro" id="IPR015424">
    <property type="entry name" value="PyrdxlP-dep_Trfase"/>
</dbReference>
<keyword evidence="3 6" id="KW-0808">Transferase</keyword>
<keyword evidence="4 5" id="KW-0663">Pyridoxal phosphate</keyword>
<dbReference type="GO" id="GO:0042802">
    <property type="term" value="F:identical protein binding"/>
    <property type="evidence" value="ECO:0007669"/>
    <property type="project" value="TreeGrafter"/>
</dbReference>
<dbReference type="HOGENOM" id="CLU_016922_10_1_11"/>
<dbReference type="InterPro" id="IPR050103">
    <property type="entry name" value="Class-III_PLP-dep_AT"/>
</dbReference>
<reference evidence="6 7" key="1">
    <citation type="journal article" date="2009" name="Stand. Genomic Sci.">
        <title>Complete genome sequence of Acidimicrobium ferrooxidans type strain (ICP).</title>
        <authorList>
            <person name="Clum A."/>
            <person name="Nolan M."/>
            <person name="Lang E."/>
            <person name="Glavina Del Rio T."/>
            <person name="Tice H."/>
            <person name="Copeland A."/>
            <person name="Cheng J.F."/>
            <person name="Lucas S."/>
            <person name="Chen F."/>
            <person name="Bruce D."/>
            <person name="Goodwin L."/>
            <person name="Pitluck S."/>
            <person name="Ivanova N."/>
            <person name="Mavrommatis K."/>
            <person name="Mikhailova N."/>
            <person name="Pati A."/>
            <person name="Chen A."/>
            <person name="Palaniappan K."/>
            <person name="Goker M."/>
            <person name="Spring S."/>
            <person name="Land M."/>
            <person name="Hauser L."/>
            <person name="Chang Y.J."/>
            <person name="Jeffries C.C."/>
            <person name="Chain P."/>
            <person name="Bristow J."/>
            <person name="Eisen J.A."/>
            <person name="Markowitz V."/>
            <person name="Hugenholtz P."/>
            <person name="Kyrpides N.C."/>
            <person name="Klenk H.P."/>
            <person name="Lapidus A."/>
        </authorList>
    </citation>
    <scope>NUCLEOTIDE SEQUENCE [LARGE SCALE GENOMIC DNA]</scope>
    <source>
        <strain evidence="7">DSM 10331 / JCM 15462 / NBRC 103882 / ICP</strain>
    </source>
</reference>
<dbReference type="InterPro" id="IPR049704">
    <property type="entry name" value="Aminotrans_3_PPA_site"/>
</dbReference>
<dbReference type="AlphaFoldDB" id="C7M0S0"/>
<dbReference type="KEGG" id="afo:Afer_1662"/>
<dbReference type="PIRSF" id="PIRSF000521">
    <property type="entry name" value="Transaminase_4ab_Lys_Orn"/>
    <property type="match status" value="1"/>
</dbReference>